<dbReference type="Pfam" id="PF05521">
    <property type="entry name" value="Phage_HCP"/>
    <property type="match status" value="1"/>
</dbReference>
<dbReference type="AlphaFoldDB" id="A0A238ZTJ2"/>
<dbReference type="NCBIfam" id="TIGR01563">
    <property type="entry name" value="gp16_SPP1"/>
    <property type="match status" value="1"/>
</dbReference>
<evidence type="ECO:0000313" key="1">
    <source>
        <dbReference type="EMBL" id="SNR85983.1"/>
    </source>
</evidence>
<dbReference type="OrthoDB" id="9808209at2"/>
<dbReference type="InterPro" id="IPR008767">
    <property type="entry name" value="Phage_SPP1_head-tail_adaptor"/>
</dbReference>
<dbReference type="RefSeq" id="WP_089280864.1">
    <property type="nucleotide sequence ID" value="NZ_FZOJ01000001.1"/>
</dbReference>
<name>A0A238ZTJ2_9FIRM</name>
<gene>
    <name evidence="1" type="ORF">SAMN05446037_100163</name>
</gene>
<dbReference type="InterPro" id="IPR038666">
    <property type="entry name" value="SSP1_head-tail_sf"/>
</dbReference>
<sequence length="107" mass="12838">MNPGRLNKRIEVWYKVKELNDLKQTVQKDKFKTKLWAAIIPQTGKSFSAPADTKQAEITHKIEVRYRNDLKSNMHIKYRGRRFDIKYILDPYEKHEKLEIYVSEVVE</sequence>
<dbReference type="Proteomes" id="UP000198304">
    <property type="component" value="Unassembled WGS sequence"/>
</dbReference>
<keyword evidence="2" id="KW-1185">Reference proteome</keyword>
<accession>A0A238ZTJ2</accession>
<reference evidence="1 2" key="1">
    <citation type="submission" date="2017-06" db="EMBL/GenBank/DDBJ databases">
        <authorList>
            <person name="Kim H.J."/>
            <person name="Triplett B.A."/>
        </authorList>
    </citation>
    <scope>NUCLEOTIDE SEQUENCE [LARGE SCALE GENOMIC DNA]</scope>
    <source>
        <strain evidence="1 2">SCA</strain>
    </source>
</reference>
<dbReference type="EMBL" id="FZOJ01000001">
    <property type="protein sequence ID" value="SNR85983.1"/>
    <property type="molecule type" value="Genomic_DNA"/>
</dbReference>
<evidence type="ECO:0000313" key="2">
    <source>
        <dbReference type="Proteomes" id="UP000198304"/>
    </source>
</evidence>
<proteinExistence type="predicted"/>
<dbReference type="Gene3D" id="2.40.10.270">
    <property type="entry name" value="Bacteriophage SPP1 head-tail adaptor protein"/>
    <property type="match status" value="1"/>
</dbReference>
<organism evidence="1 2">
    <name type="scientific">Anaerovirgula multivorans</name>
    <dbReference type="NCBI Taxonomy" id="312168"/>
    <lineage>
        <taxon>Bacteria</taxon>
        <taxon>Bacillati</taxon>
        <taxon>Bacillota</taxon>
        <taxon>Clostridia</taxon>
        <taxon>Peptostreptococcales</taxon>
        <taxon>Natronincolaceae</taxon>
        <taxon>Anaerovirgula</taxon>
    </lineage>
</organism>
<protein>
    <submittedName>
        <fullName evidence="1">Phage head-tail adaptor, putative, SPP1 family</fullName>
    </submittedName>
</protein>